<dbReference type="Pfam" id="PF20654">
    <property type="entry name" value="Sec3_C-term"/>
    <property type="match status" value="1"/>
</dbReference>
<feature type="coiled-coil region" evidence="5">
    <location>
        <begin position="209"/>
        <end position="243"/>
    </location>
</feature>
<feature type="transmembrane region" description="Helical" evidence="6">
    <location>
        <begin position="788"/>
        <end position="808"/>
    </location>
</feature>
<dbReference type="InterPro" id="IPR013099">
    <property type="entry name" value="K_chnl_dom"/>
</dbReference>
<dbReference type="PANTHER" id="PTHR16092:SF14">
    <property type="entry name" value="EXOCYST COMPLEX COMPONENT 1 ISOFORM X1"/>
    <property type="match status" value="1"/>
</dbReference>
<dbReference type="Pfam" id="PF07885">
    <property type="entry name" value="Ion_trans_2"/>
    <property type="match status" value="1"/>
</dbReference>
<dbReference type="InterPro" id="IPR048628">
    <property type="entry name" value="Sec3_C"/>
</dbReference>
<accession>A0A915Q526</accession>
<comment type="similarity">
    <text evidence="1">Belongs to the SEC3 family.</text>
</comment>
<evidence type="ECO:0000256" key="5">
    <source>
        <dbReference type="SAM" id="Coils"/>
    </source>
</evidence>
<name>A0A915Q526_9BILA</name>
<dbReference type="GO" id="GO:0000145">
    <property type="term" value="C:exocyst"/>
    <property type="evidence" value="ECO:0007669"/>
    <property type="project" value="InterPro"/>
</dbReference>
<keyword evidence="6" id="KW-0472">Membrane</keyword>
<dbReference type="SUPFAM" id="SSF50729">
    <property type="entry name" value="PH domain-like"/>
    <property type="match status" value="1"/>
</dbReference>
<keyword evidence="4 5" id="KW-0175">Coiled coil</keyword>
<sequence>MRAIVSDLQRAVFQVADERLVAVANIVRVDNKKRRKPTFLCLTVTTGQPIAVRLYFVRNEKEDYYKKKKQFTLRDVRTVDGINPRKLTPEFELVVGDRLFRLCAATAEEKDSFIKQLYKFANKYLPVQKPDFVNVPIPVETPHTAVTTEHIDDDTDEGLVDYQPISVKEETDFRRLLARANLSIGEADKFATVLATQLQLLDGANIQSIMDSEAAVNDLIALIEDALEEADFLDKELDSFDELLCHVRDSVELIEEKDSLGCVERKNTRILKDFLLELVTSVDIVSEDHIRALQSANLSDPVSISRCCAAARALQAYSAAKVSPSMHLLMAYKERTEQLNQLTDCFIEKLMAHMSALFSNLNDLIEVSDWHEIAIRKQSERFHALRPFSDLMGWLKLVRPSAYQTLIQRYVQNTKSIYKKEFERFFESINIELNKIANFERKGTLRTFETVKSAAEKLYADSKIDSKEVIRLVEVVLGEVGPVVESEQKFCTRFFHMTGDLLAALETHSTSSGDSGVMGKNVEKQITDQDSKSYQLAEVKVSKRVRIGILESVYQFAELAHTAEAAFTGTERRADLDRWYAQLITSLKDGIEYAAASPFSKSPSAVVRFENYHHLYCILKHLSVLSELKIDCLDVQRKEAKKAYQDNIQVYVKELMGRPLEKIHHFFETIENVIRQGVKPEEIAFHQQFSRLELKKVISLYPEKEVKRGLEQLYKKIEKHLVDDSPLLQVVWRNMQDEFLKQLKHYNEVMGQCYPNSRIDLEVSIQDVLKLMGCGVEPRVELALRRTLFFGLILLVYLIFGASVFSALPKRQQTLKCEKSAARLDAQRSEMLNVLWAETMAQSEHEWFLMANQKLDIYERLVLNSCRRVAASPSKSFNKAFIHAFTLITTIGFLDEENFSPIGKIAAMSYAVIGIPLALLYLGQCSKMFAGLFPGTHLLIAALIALFGAAVIFDIIEESDDDTPFIDAVFHVFLMLSTVGSCAIEPSIVLIVVALFAVGLISVSYVLINRQIEHALQGFELLFSKYFGIIRRWMCSKDESEENKIIEEEDETESDT</sequence>
<feature type="transmembrane region" description="Helical" evidence="6">
    <location>
        <begin position="929"/>
        <end position="953"/>
    </location>
</feature>
<dbReference type="InterPro" id="IPR028258">
    <property type="entry name" value="Sec3-PIP2_bind"/>
</dbReference>
<dbReference type="Gene3D" id="2.30.29.90">
    <property type="match status" value="1"/>
</dbReference>
<evidence type="ECO:0000313" key="8">
    <source>
        <dbReference type="Proteomes" id="UP000887581"/>
    </source>
</evidence>
<reference evidence="9" key="1">
    <citation type="submission" date="2022-11" db="UniProtKB">
        <authorList>
            <consortium name="WormBaseParasite"/>
        </authorList>
    </citation>
    <scope>IDENTIFICATION</scope>
</reference>
<evidence type="ECO:0000313" key="9">
    <source>
        <dbReference type="WBParaSite" id="sdigi.contig6.g760.t1"/>
    </source>
</evidence>
<keyword evidence="6" id="KW-1133">Transmembrane helix</keyword>
<evidence type="ECO:0000256" key="6">
    <source>
        <dbReference type="SAM" id="Phobius"/>
    </source>
</evidence>
<evidence type="ECO:0000256" key="2">
    <source>
        <dbReference type="ARBA" id="ARBA00022448"/>
    </source>
</evidence>
<dbReference type="InterPro" id="IPR019160">
    <property type="entry name" value="Sec3_CC"/>
</dbReference>
<dbReference type="PANTHER" id="PTHR16092">
    <property type="entry name" value="SEC3/SYNTAXIN-RELATED"/>
    <property type="match status" value="1"/>
</dbReference>
<dbReference type="Gene3D" id="1.10.287.70">
    <property type="match status" value="1"/>
</dbReference>
<feature type="transmembrane region" description="Helical" evidence="6">
    <location>
        <begin position="905"/>
        <end position="922"/>
    </location>
</feature>
<dbReference type="Pfam" id="PF15277">
    <property type="entry name" value="Sec3-PIP2_bind"/>
    <property type="match status" value="1"/>
</dbReference>
<keyword evidence="2" id="KW-0813">Transport</keyword>
<evidence type="ECO:0000256" key="3">
    <source>
        <dbReference type="ARBA" id="ARBA00022483"/>
    </source>
</evidence>
<keyword evidence="6" id="KW-0812">Transmembrane</keyword>
<dbReference type="GO" id="GO:0006893">
    <property type="term" value="P:Golgi to plasma membrane transport"/>
    <property type="evidence" value="ECO:0007669"/>
    <property type="project" value="TreeGrafter"/>
</dbReference>
<dbReference type="Proteomes" id="UP000887581">
    <property type="component" value="Unplaced"/>
</dbReference>
<dbReference type="GO" id="GO:0005546">
    <property type="term" value="F:phosphatidylinositol-4,5-bisphosphate binding"/>
    <property type="evidence" value="ECO:0007669"/>
    <property type="project" value="TreeGrafter"/>
</dbReference>
<organism evidence="8 9">
    <name type="scientific">Setaria digitata</name>
    <dbReference type="NCBI Taxonomy" id="48799"/>
    <lineage>
        <taxon>Eukaryota</taxon>
        <taxon>Metazoa</taxon>
        <taxon>Ecdysozoa</taxon>
        <taxon>Nematoda</taxon>
        <taxon>Chromadorea</taxon>
        <taxon>Rhabditida</taxon>
        <taxon>Spirurina</taxon>
        <taxon>Spiruromorpha</taxon>
        <taxon>Filarioidea</taxon>
        <taxon>Setariidae</taxon>
        <taxon>Setaria</taxon>
    </lineage>
</organism>
<dbReference type="AlphaFoldDB" id="A0A915Q526"/>
<dbReference type="GO" id="GO:0006887">
    <property type="term" value="P:exocytosis"/>
    <property type="evidence" value="ECO:0007669"/>
    <property type="project" value="UniProtKB-KW"/>
</dbReference>
<evidence type="ECO:0000256" key="1">
    <source>
        <dbReference type="ARBA" id="ARBA00006518"/>
    </source>
</evidence>
<dbReference type="SMART" id="SM01313">
    <property type="entry name" value="Sec3-PIP2_bind"/>
    <property type="match status" value="1"/>
</dbReference>
<protein>
    <submittedName>
        <fullName evidence="9">Exocyst complex component Sec3 PIP2-binding N-terminal domain-containing protein</fullName>
    </submittedName>
</protein>
<evidence type="ECO:0000259" key="7">
    <source>
        <dbReference type="SMART" id="SM01313"/>
    </source>
</evidence>
<feature type="domain" description="Exocyst complex component Sec3 PIP2-binding N-terminal" evidence="7">
    <location>
        <begin position="33"/>
        <end position="124"/>
    </location>
</feature>
<dbReference type="GO" id="GO:0005886">
    <property type="term" value="C:plasma membrane"/>
    <property type="evidence" value="ECO:0007669"/>
    <property type="project" value="TreeGrafter"/>
</dbReference>
<feature type="transmembrane region" description="Helical" evidence="6">
    <location>
        <begin position="877"/>
        <end position="893"/>
    </location>
</feature>
<dbReference type="WBParaSite" id="sdigi.contig6.g760.t1">
    <property type="protein sequence ID" value="sdigi.contig6.g760.t1"/>
    <property type="gene ID" value="sdigi.contig6.g760"/>
</dbReference>
<keyword evidence="8" id="KW-1185">Reference proteome</keyword>
<evidence type="ECO:0000256" key="4">
    <source>
        <dbReference type="ARBA" id="ARBA00023054"/>
    </source>
</evidence>
<dbReference type="CDD" id="cd14683">
    <property type="entry name" value="PH-EXOC1"/>
    <property type="match status" value="1"/>
</dbReference>
<dbReference type="Pfam" id="PF09763">
    <property type="entry name" value="Sec3_CC"/>
    <property type="match status" value="1"/>
</dbReference>
<keyword evidence="3" id="KW-0268">Exocytosis</keyword>
<proteinExistence type="inferred from homology"/>
<feature type="transmembrane region" description="Helical" evidence="6">
    <location>
        <begin position="989"/>
        <end position="1008"/>
    </location>
</feature>
<dbReference type="SUPFAM" id="SSF81324">
    <property type="entry name" value="Voltage-gated potassium channels"/>
    <property type="match status" value="1"/>
</dbReference>